<dbReference type="InterPro" id="IPR013096">
    <property type="entry name" value="Cupin_2"/>
</dbReference>
<protein>
    <submittedName>
        <fullName evidence="5">Helix-turn-helix domain-containing protein</fullName>
    </submittedName>
</protein>
<sequence length="184" mass="21081">MKELNILIGQNLKSIRKSQNLSLDEAAAATGVSKPMLGQIERGKSNPTVTTLWKIATGLKVPFSEFMKEPELDYQFVSPIDLEPVMECGENMKIYTMFPYNDNFEILYVDLEPGCVHPSPKHPNEVEEYIFVIEGILRVKIGRESMVLKKGEALRFRANVDHEYSNLESVKCRFQNINVYHKKL</sequence>
<dbReference type="CDD" id="cd00093">
    <property type="entry name" value="HTH_XRE"/>
    <property type="match status" value="1"/>
</dbReference>
<comment type="caution">
    <text evidence="5">The sequence shown here is derived from an EMBL/GenBank/DDBJ whole genome shotgun (WGS) entry which is preliminary data.</text>
</comment>
<evidence type="ECO:0000313" key="6">
    <source>
        <dbReference type="Proteomes" id="UP000263486"/>
    </source>
</evidence>
<evidence type="ECO:0000259" key="4">
    <source>
        <dbReference type="PROSITE" id="PS50943"/>
    </source>
</evidence>
<evidence type="ECO:0000256" key="2">
    <source>
        <dbReference type="ARBA" id="ARBA00023125"/>
    </source>
</evidence>
<keyword evidence="6" id="KW-1185">Reference proteome</keyword>
<keyword evidence="1" id="KW-0805">Transcription regulation</keyword>
<evidence type="ECO:0000313" key="5">
    <source>
        <dbReference type="EMBL" id="REI41400.1"/>
    </source>
</evidence>
<dbReference type="CDD" id="cd02209">
    <property type="entry name" value="cupin_XRE_C"/>
    <property type="match status" value="1"/>
</dbReference>
<feature type="domain" description="HTH cro/C1-type" evidence="4">
    <location>
        <begin position="12"/>
        <end position="66"/>
    </location>
</feature>
<dbReference type="InterPro" id="IPR011051">
    <property type="entry name" value="RmlC_Cupin_sf"/>
</dbReference>
<dbReference type="Pfam" id="PF07883">
    <property type="entry name" value="Cupin_2"/>
    <property type="match status" value="1"/>
</dbReference>
<dbReference type="Gene3D" id="2.60.120.10">
    <property type="entry name" value="Jelly Rolls"/>
    <property type="match status" value="1"/>
</dbReference>
<dbReference type="SUPFAM" id="SSF47413">
    <property type="entry name" value="lambda repressor-like DNA-binding domains"/>
    <property type="match status" value="1"/>
</dbReference>
<dbReference type="InterPro" id="IPR001387">
    <property type="entry name" value="Cro/C1-type_HTH"/>
</dbReference>
<proteinExistence type="predicted"/>
<reference evidence="5 6" key="1">
    <citation type="submission" date="2018-08" db="EMBL/GenBank/DDBJ databases">
        <title>Draft genome sequence of Psychrilyobacter sp. strain SD5 isolated from Black Sea water.</title>
        <authorList>
            <person name="Yadav S."/>
            <person name="Villanueva L."/>
            <person name="Damste J.S.S."/>
        </authorList>
    </citation>
    <scope>NUCLEOTIDE SEQUENCE [LARGE SCALE GENOMIC DNA]</scope>
    <source>
        <strain evidence="5 6">SD5</strain>
    </source>
</reference>
<dbReference type="Pfam" id="PF01381">
    <property type="entry name" value="HTH_3"/>
    <property type="match status" value="1"/>
</dbReference>
<dbReference type="SUPFAM" id="SSF51182">
    <property type="entry name" value="RmlC-like cupins"/>
    <property type="match status" value="1"/>
</dbReference>
<evidence type="ECO:0000256" key="3">
    <source>
        <dbReference type="ARBA" id="ARBA00023163"/>
    </source>
</evidence>
<dbReference type="EMBL" id="QUAJ01000010">
    <property type="protein sequence ID" value="REI41400.1"/>
    <property type="molecule type" value="Genomic_DNA"/>
</dbReference>
<organism evidence="5 6">
    <name type="scientific">Psychrilyobacter piezotolerans</name>
    <dbReference type="NCBI Taxonomy" id="2293438"/>
    <lineage>
        <taxon>Bacteria</taxon>
        <taxon>Fusobacteriati</taxon>
        <taxon>Fusobacteriota</taxon>
        <taxon>Fusobacteriia</taxon>
        <taxon>Fusobacteriales</taxon>
        <taxon>Fusobacteriaceae</taxon>
        <taxon>Psychrilyobacter</taxon>
    </lineage>
</organism>
<keyword evidence="3" id="KW-0804">Transcription</keyword>
<dbReference type="InterPro" id="IPR014710">
    <property type="entry name" value="RmlC-like_jellyroll"/>
</dbReference>
<accession>A0ABX9KHU8</accession>
<dbReference type="Gene3D" id="1.10.260.40">
    <property type="entry name" value="lambda repressor-like DNA-binding domains"/>
    <property type="match status" value="1"/>
</dbReference>
<dbReference type="Proteomes" id="UP000263486">
    <property type="component" value="Unassembled WGS sequence"/>
</dbReference>
<dbReference type="InterPro" id="IPR010982">
    <property type="entry name" value="Lambda_DNA-bd_dom_sf"/>
</dbReference>
<dbReference type="PANTHER" id="PTHR46797">
    <property type="entry name" value="HTH-TYPE TRANSCRIPTIONAL REGULATOR"/>
    <property type="match status" value="1"/>
</dbReference>
<dbReference type="RefSeq" id="WP_114642148.1">
    <property type="nucleotide sequence ID" value="NZ_JAACIO010000011.1"/>
</dbReference>
<gene>
    <name evidence="5" type="ORF">DYH56_06955</name>
</gene>
<keyword evidence="2" id="KW-0238">DNA-binding</keyword>
<dbReference type="InterPro" id="IPR050807">
    <property type="entry name" value="TransReg_Diox_bact_type"/>
</dbReference>
<dbReference type="SMART" id="SM00530">
    <property type="entry name" value="HTH_XRE"/>
    <property type="match status" value="1"/>
</dbReference>
<dbReference type="PROSITE" id="PS50943">
    <property type="entry name" value="HTH_CROC1"/>
    <property type="match status" value="1"/>
</dbReference>
<name>A0ABX9KHU8_9FUSO</name>
<evidence type="ECO:0000256" key="1">
    <source>
        <dbReference type="ARBA" id="ARBA00023015"/>
    </source>
</evidence>
<dbReference type="PANTHER" id="PTHR46797:SF23">
    <property type="entry name" value="HTH-TYPE TRANSCRIPTIONAL REGULATOR SUTR"/>
    <property type="match status" value="1"/>
</dbReference>